<dbReference type="EC" id="3.1.-.-" evidence="9"/>
<evidence type="ECO:0000256" key="3">
    <source>
        <dbReference type="ARBA" id="ARBA00022552"/>
    </source>
</evidence>
<comment type="similarity">
    <text evidence="1 9">Belongs to the endoribonuclease YbeY family.</text>
</comment>
<dbReference type="PANTHER" id="PTHR46986">
    <property type="entry name" value="ENDORIBONUCLEASE YBEY, CHLOROPLASTIC"/>
    <property type="match status" value="1"/>
</dbReference>
<keyword evidence="9" id="KW-0963">Cytoplasm</keyword>
<dbReference type="Proteomes" id="UP000618445">
    <property type="component" value="Unassembled WGS sequence"/>
</dbReference>
<dbReference type="RefSeq" id="WP_190575373.1">
    <property type="nucleotide sequence ID" value="NZ_CAWPQU010000001.1"/>
</dbReference>
<gene>
    <name evidence="9 10" type="primary">ybeY</name>
    <name evidence="10" type="ORF">H6G05_00650</name>
</gene>
<feature type="binding site" evidence="9">
    <location>
        <position position="141"/>
    </location>
    <ligand>
        <name>Zn(2+)</name>
        <dbReference type="ChEBI" id="CHEBI:29105"/>
        <note>catalytic</note>
    </ligand>
</feature>
<sequence length="166" mass="18961">MSIDLYCEIYPEVADRHPIAVEQWQEWFAKWETYLVSEQAIAAGEYELSLAITDDLKIQQLNLQYRQQDRPTDVLSFAALESDMPEIPSDDSGYIEPTYLGDIIISQTTAISQAQERGHSLTYELAWLAAHGLLHLLGWDHPDDDSLEVMLTQQALMLQLISLHEI</sequence>
<accession>A0ABR8C4M7</accession>
<organism evidence="10 11">
    <name type="scientific">Phormidium tenue FACHB-1050</name>
    <dbReference type="NCBI Taxonomy" id="2692857"/>
    <lineage>
        <taxon>Bacteria</taxon>
        <taxon>Bacillati</taxon>
        <taxon>Cyanobacteriota</taxon>
        <taxon>Cyanophyceae</taxon>
        <taxon>Oscillatoriophycideae</taxon>
        <taxon>Oscillatoriales</taxon>
        <taxon>Oscillatoriaceae</taxon>
        <taxon>Phormidium</taxon>
    </lineage>
</organism>
<comment type="function">
    <text evidence="9">Single strand-specific metallo-endoribonuclease involved in late-stage 70S ribosome quality control and in maturation of the 3' terminus of the 16S rRNA.</text>
</comment>
<evidence type="ECO:0000256" key="7">
    <source>
        <dbReference type="ARBA" id="ARBA00022801"/>
    </source>
</evidence>
<evidence type="ECO:0000256" key="2">
    <source>
        <dbReference type="ARBA" id="ARBA00022517"/>
    </source>
</evidence>
<dbReference type="PANTHER" id="PTHR46986:SF1">
    <property type="entry name" value="ENDORIBONUCLEASE YBEY, CHLOROPLASTIC"/>
    <property type="match status" value="1"/>
</dbReference>
<dbReference type="PROSITE" id="PS01306">
    <property type="entry name" value="UPF0054"/>
    <property type="match status" value="1"/>
</dbReference>
<dbReference type="InterPro" id="IPR020549">
    <property type="entry name" value="YbeY_CS"/>
</dbReference>
<evidence type="ECO:0000313" key="11">
    <source>
        <dbReference type="Proteomes" id="UP000618445"/>
    </source>
</evidence>
<keyword evidence="8 9" id="KW-0862">Zinc</keyword>
<keyword evidence="4 9" id="KW-0540">Nuclease</keyword>
<feature type="binding site" evidence="9">
    <location>
        <position position="131"/>
    </location>
    <ligand>
        <name>Zn(2+)</name>
        <dbReference type="ChEBI" id="CHEBI:29105"/>
        <note>catalytic</note>
    </ligand>
</feature>
<keyword evidence="11" id="KW-1185">Reference proteome</keyword>
<protein>
    <recommendedName>
        <fullName evidence="9">Endoribonuclease YbeY</fullName>
        <ecNumber evidence="9">3.1.-.-</ecNumber>
    </recommendedName>
</protein>
<keyword evidence="7 9" id="KW-0378">Hydrolase</keyword>
<evidence type="ECO:0000256" key="6">
    <source>
        <dbReference type="ARBA" id="ARBA00022759"/>
    </source>
</evidence>
<evidence type="ECO:0000256" key="5">
    <source>
        <dbReference type="ARBA" id="ARBA00022723"/>
    </source>
</evidence>
<name>A0ABR8C4M7_9CYAN</name>
<keyword evidence="5 9" id="KW-0479">Metal-binding</keyword>
<evidence type="ECO:0000313" key="10">
    <source>
        <dbReference type="EMBL" id="MBD2315355.1"/>
    </source>
</evidence>
<evidence type="ECO:0000256" key="4">
    <source>
        <dbReference type="ARBA" id="ARBA00022722"/>
    </source>
</evidence>
<proteinExistence type="inferred from homology"/>
<feature type="binding site" evidence="9">
    <location>
        <position position="135"/>
    </location>
    <ligand>
        <name>Zn(2+)</name>
        <dbReference type="ChEBI" id="CHEBI:29105"/>
        <note>catalytic</note>
    </ligand>
</feature>
<comment type="caution">
    <text evidence="10">The sequence shown here is derived from an EMBL/GenBank/DDBJ whole genome shotgun (WGS) entry which is preliminary data.</text>
</comment>
<dbReference type="Pfam" id="PF02130">
    <property type="entry name" value="YbeY"/>
    <property type="match status" value="1"/>
</dbReference>
<evidence type="ECO:0000256" key="9">
    <source>
        <dbReference type="HAMAP-Rule" id="MF_00009"/>
    </source>
</evidence>
<keyword evidence="6 9" id="KW-0255">Endonuclease</keyword>
<dbReference type="SUPFAM" id="SSF55486">
    <property type="entry name" value="Metalloproteases ('zincins'), catalytic domain"/>
    <property type="match status" value="1"/>
</dbReference>
<comment type="cofactor">
    <cofactor evidence="9">
        <name>Zn(2+)</name>
        <dbReference type="ChEBI" id="CHEBI:29105"/>
    </cofactor>
    <text evidence="9">Binds 1 zinc ion.</text>
</comment>
<dbReference type="InterPro" id="IPR002036">
    <property type="entry name" value="YbeY"/>
</dbReference>
<reference evidence="10 11" key="1">
    <citation type="journal article" date="2020" name="ISME J.">
        <title>Comparative genomics reveals insights into cyanobacterial evolution and habitat adaptation.</title>
        <authorList>
            <person name="Chen M.Y."/>
            <person name="Teng W.K."/>
            <person name="Zhao L."/>
            <person name="Hu C.X."/>
            <person name="Zhou Y.K."/>
            <person name="Han B.P."/>
            <person name="Song L.R."/>
            <person name="Shu W.S."/>
        </authorList>
    </citation>
    <scope>NUCLEOTIDE SEQUENCE [LARGE SCALE GENOMIC DNA]</scope>
    <source>
        <strain evidence="10 11">FACHB-1050</strain>
    </source>
</reference>
<dbReference type="HAMAP" id="MF_00009">
    <property type="entry name" value="Endoribonucl_YbeY"/>
    <property type="match status" value="1"/>
</dbReference>
<dbReference type="InterPro" id="IPR023091">
    <property type="entry name" value="MetalPrtase_cat_dom_sf_prd"/>
</dbReference>
<dbReference type="EMBL" id="JACJQY010000001">
    <property type="protein sequence ID" value="MBD2315355.1"/>
    <property type="molecule type" value="Genomic_DNA"/>
</dbReference>
<keyword evidence="3 9" id="KW-0698">rRNA processing</keyword>
<evidence type="ECO:0000256" key="8">
    <source>
        <dbReference type="ARBA" id="ARBA00022833"/>
    </source>
</evidence>
<evidence type="ECO:0000256" key="1">
    <source>
        <dbReference type="ARBA" id="ARBA00010875"/>
    </source>
</evidence>
<comment type="subcellular location">
    <subcellularLocation>
        <location evidence="9">Cytoplasm</location>
    </subcellularLocation>
</comment>
<dbReference type="Gene3D" id="3.40.390.30">
    <property type="entry name" value="Metalloproteases ('zincins'), catalytic domain"/>
    <property type="match status" value="1"/>
</dbReference>
<dbReference type="NCBIfam" id="TIGR00043">
    <property type="entry name" value="rRNA maturation RNase YbeY"/>
    <property type="match status" value="1"/>
</dbReference>
<keyword evidence="2 9" id="KW-0690">Ribosome biogenesis</keyword>